<evidence type="ECO:0000313" key="12">
    <source>
        <dbReference type="EMBL" id="KAK9919992.1"/>
    </source>
</evidence>
<reference evidence="12 13" key="1">
    <citation type="journal article" date="2023" name="G3 (Bethesda)">
        <title>A chromosome-length genome assembly and annotation of blackberry (Rubus argutus, cv. 'Hillquist').</title>
        <authorList>
            <person name="Bruna T."/>
            <person name="Aryal R."/>
            <person name="Dudchenko O."/>
            <person name="Sargent D.J."/>
            <person name="Mead D."/>
            <person name="Buti M."/>
            <person name="Cavallini A."/>
            <person name="Hytonen T."/>
            <person name="Andres J."/>
            <person name="Pham M."/>
            <person name="Weisz D."/>
            <person name="Mascagni F."/>
            <person name="Usai G."/>
            <person name="Natali L."/>
            <person name="Bassil N."/>
            <person name="Fernandez G.E."/>
            <person name="Lomsadze A."/>
            <person name="Armour M."/>
            <person name="Olukolu B."/>
            <person name="Poorten T."/>
            <person name="Britton C."/>
            <person name="Davik J."/>
            <person name="Ashrafi H."/>
            <person name="Aiden E.L."/>
            <person name="Borodovsky M."/>
            <person name="Worthington M."/>
        </authorList>
    </citation>
    <scope>NUCLEOTIDE SEQUENCE [LARGE SCALE GENOMIC DNA]</scope>
    <source>
        <strain evidence="12">PI 553951</strain>
    </source>
</reference>
<keyword evidence="7" id="KW-0456">Lyase</keyword>
<dbReference type="Pfam" id="PF00445">
    <property type="entry name" value="Ribonuclease_T2"/>
    <property type="match status" value="1"/>
</dbReference>
<dbReference type="CDD" id="cd01061">
    <property type="entry name" value="RNase_T2_euk"/>
    <property type="match status" value="1"/>
</dbReference>
<dbReference type="GO" id="GO:0033897">
    <property type="term" value="F:ribonuclease T2 activity"/>
    <property type="evidence" value="ECO:0007669"/>
    <property type="project" value="InterPro"/>
</dbReference>
<evidence type="ECO:0000256" key="2">
    <source>
        <dbReference type="ARBA" id="ARBA00022722"/>
    </source>
</evidence>
<comment type="similarity">
    <text evidence="1 10">Belongs to the RNase T2 family.</text>
</comment>
<keyword evidence="4" id="KW-0378">Hydrolase</keyword>
<gene>
    <name evidence="12" type="ORF">M0R45_028561</name>
</gene>
<dbReference type="InterPro" id="IPR036430">
    <property type="entry name" value="RNase_T2-like_sf"/>
</dbReference>
<dbReference type="InterPro" id="IPR001568">
    <property type="entry name" value="RNase_T2-like"/>
</dbReference>
<feature type="active site" evidence="9">
    <location>
        <position position="117"/>
    </location>
</feature>
<dbReference type="AlphaFoldDB" id="A0AAW1W6C8"/>
<evidence type="ECO:0000256" key="11">
    <source>
        <dbReference type="SAM" id="SignalP"/>
    </source>
</evidence>
<feature type="active site" evidence="9">
    <location>
        <position position="56"/>
    </location>
</feature>
<dbReference type="GO" id="GO:0006401">
    <property type="term" value="P:RNA catabolic process"/>
    <property type="evidence" value="ECO:0007669"/>
    <property type="project" value="TreeGrafter"/>
</dbReference>
<evidence type="ECO:0000256" key="1">
    <source>
        <dbReference type="ARBA" id="ARBA00007469"/>
    </source>
</evidence>
<dbReference type="GO" id="GO:0005576">
    <property type="term" value="C:extracellular region"/>
    <property type="evidence" value="ECO:0007669"/>
    <property type="project" value="TreeGrafter"/>
</dbReference>
<evidence type="ECO:0000256" key="4">
    <source>
        <dbReference type="ARBA" id="ARBA00022759"/>
    </source>
</evidence>
<dbReference type="InterPro" id="IPR018188">
    <property type="entry name" value="RNase_T2_His_AS_1"/>
</dbReference>
<keyword evidence="6" id="KW-0325">Glycoprotein</keyword>
<dbReference type="Gene3D" id="3.90.730.10">
    <property type="entry name" value="Ribonuclease T2-like"/>
    <property type="match status" value="1"/>
</dbReference>
<dbReference type="Proteomes" id="UP001457282">
    <property type="component" value="Unassembled WGS sequence"/>
</dbReference>
<dbReference type="PANTHER" id="PTHR11240">
    <property type="entry name" value="RIBONUCLEASE T2"/>
    <property type="match status" value="1"/>
</dbReference>
<comment type="caution">
    <text evidence="12">The sequence shown here is derived from an EMBL/GenBank/DDBJ whole genome shotgun (WGS) entry which is preliminary data.</text>
</comment>
<keyword evidence="2" id="KW-0540">Nuclease</keyword>
<dbReference type="PROSITE" id="PS00531">
    <property type="entry name" value="RNASE_T2_2"/>
    <property type="match status" value="1"/>
</dbReference>
<dbReference type="EMBL" id="JBEDUW010000006">
    <property type="protein sequence ID" value="KAK9919992.1"/>
    <property type="molecule type" value="Genomic_DNA"/>
</dbReference>
<dbReference type="GO" id="GO:0003723">
    <property type="term" value="F:RNA binding"/>
    <property type="evidence" value="ECO:0007669"/>
    <property type="project" value="InterPro"/>
</dbReference>
<accession>A0AAW1W6C8</accession>
<evidence type="ECO:0000256" key="8">
    <source>
        <dbReference type="ARBA" id="ARBA00025641"/>
    </source>
</evidence>
<feature type="active site" evidence="9">
    <location>
        <position position="113"/>
    </location>
</feature>
<keyword evidence="13" id="KW-1185">Reference proteome</keyword>
<evidence type="ECO:0000256" key="3">
    <source>
        <dbReference type="ARBA" id="ARBA00022729"/>
    </source>
</evidence>
<dbReference type="PANTHER" id="PTHR11240:SF18">
    <property type="entry name" value="OS07G0630400 PROTEIN"/>
    <property type="match status" value="1"/>
</dbReference>
<protein>
    <submittedName>
        <fullName evidence="12">Uncharacterized protein</fullName>
    </submittedName>
</protein>
<evidence type="ECO:0000256" key="10">
    <source>
        <dbReference type="RuleBase" id="RU004328"/>
    </source>
</evidence>
<keyword evidence="4" id="KW-0255">Endonuclease</keyword>
<feature type="signal peptide" evidence="11">
    <location>
        <begin position="1"/>
        <end position="20"/>
    </location>
</feature>
<keyword evidence="3 11" id="KW-0732">Signal</keyword>
<proteinExistence type="inferred from homology"/>
<feature type="chain" id="PRO_5043878527" evidence="11">
    <location>
        <begin position="21"/>
        <end position="226"/>
    </location>
</feature>
<organism evidence="12 13">
    <name type="scientific">Rubus argutus</name>
    <name type="common">Southern blackberry</name>
    <dbReference type="NCBI Taxonomy" id="59490"/>
    <lineage>
        <taxon>Eukaryota</taxon>
        <taxon>Viridiplantae</taxon>
        <taxon>Streptophyta</taxon>
        <taxon>Embryophyta</taxon>
        <taxon>Tracheophyta</taxon>
        <taxon>Spermatophyta</taxon>
        <taxon>Magnoliopsida</taxon>
        <taxon>eudicotyledons</taxon>
        <taxon>Gunneridae</taxon>
        <taxon>Pentapetalae</taxon>
        <taxon>rosids</taxon>
        <taxon>fabids</taxon>
        <taxon>Rosales</taxon>
        <taxon>Rosaceae</taxon>
        <taxon>Rosoideae</taxon>
        <taxon>Rosoideae incertae sedis</taxon>
        <taxon>Rubus</taxon>
    </lineage>
</organism>
<dbReference type="SUPFAM" id="SSF55895">
    <property type="entry name" value="Ribonuclease Rh-like"/>
    <property type="match status" value="1"/>
</dbReference>
<evidence type="ECO:0000256" key="5">
    <source>
        <dbReference type="ARBA" id="ARBA00023157"/>
    </source>
</evidence>
<comment type="function">
    <text evidence="8">Self-incompatibility (SI) is the inherited ability of a flowering plant to prevent self-fertilization by discriminating between self and non-self pollen during pollination. In many species, self-incompatibility is controlled by the single, multiallelic locus S.</text>
</comment>
<evidence type="ECO:0000256" key="9">
    <source>
        <dbReference type="PIRSR" id="PIRSR633697-1"/>
    </source>
</evidence>
<dbReference type="InterPro" id="IPR033130">
    <property type="entry name" value="RNase_T2_His_AS_2"/>
</dbReference>
<dbReference type="InterPro" id="IPR033697">
    <property type="entry name" value="Ribonuclease_T2_eukaryotic"/>
</dbReference>
<keyword evidence="5" id="KW-1015">Disulfide bond</keyword>
<name>A0AAW1W6C8_RUBAR</name>
<evidence type="ECO:0000313" key="13">
    <source>
        <dbReference type="Proteomes" id="UP001457282"/>
    </source>
</evidence>
<evidence type="ECO:0000256" key="6">
    <source>
        <dbReference type="ARBA" id="ARBA00023180"/>
    </source>
</evidence>
<sequence>MGIVLALLYLSACCWGAADAANMYDYIQFVQQWPSTFCAGNPNCVPNPPRNYFTLHGLWPSNYSTPGHECMGTNFSTTEMSATENHGLRDYFLPLAWPQLKAQSTNMDFWQYEYNKHGTCSENNLSQTEYFKKAYLLWYHYNAYNLFAVSAQPIYPGAYYYSIDLKRAIQQTTQHEPLLVCKSIRVGKIYIMYLQEVIICFDQMGNNVVPCGSRLSNCGPVAYYGY</sequence>
<evidence type="ECO:0000256" key="7">
    <source>
        <dbReference type="ARBA" id="ARBA00023239"/>
    </source>
</evidence>
<dbReference type="PROSITE" id="PS00530">
    <property type="entry name" value="RNASE_T2_1"/>
    <property type="match status" value="1"/>
</dbReference>